<dbReference type="Proteomes" id="UP000308133">
    <property type="component" value="Unassembled WGS sequence"/>
</dbReference>
<evidence type="ECO:0000313" key="2">
    <source>
        <dbReference type="EMBL" id="TKX22158.1"/>
    </source>
</evidence>
<dbReference type="AlphaFoldDB" id="A0A4U7AUM5"/>
<accession>A0A4U7AUM5</accession>
<feature type="region of interest" description="Disordered" evidence="1">
    <location>
        <begin position="102"/>
        <end position="122"/>
    </location>
</feature>
<protein>
    <submittedName>
        <fullName evidence="2">Uncharacterized protein</fullName>
    </submittedName>
</protein>
<evidence type="ECO:0000256" key="1">
    <source>
        <dbReference type="SAM" id="MobiDB-lite"/>
    </source>
</evidence>
<proteinExistence type="predicted"/>
<evidence type="ECO:0000313" key="3">
    <source>
        <dbReference type="Proteomes" id="UP000308133"/>
    </source>
</evidence>
<dbReference type="EMBL" id="PTQR01000072">
    <property type="protein sequence ID" value="TKX22158.1"/>
    <property type="molecule type" value="Genomic_DNA"/>
</dbReference>
<organism evidence="2 3">
    <name type="scientific">Elsinoe australis</name>
    <dbReference type="NCBI Taxonomy" id="40998"/>
    <lineage>
        <taxon>Eukaryota</taxon>
        <taxon>Fungi</taxon>
        <taxon>Dikarya</taxon>
        <taxon>Ascomycota</taxon>
        <taxon>Pezizomycotina</taxon>
        <taxon>Dothideomycetes</taxon>
        <taxon>Dothideomycetidae</taxon>
        <taxon>Myriangiales</taxon>
        <taxon>Elsinoaceae</taxon>
        <taxon>Elsinoe</taxon>
    </lineage>
</organism>
<reference evidence="2 3" key="1">
    <citation type="submission" date="2018-02" db="EMBL/GenBank/DDBJ databases">
        <title>Draft genome sequences of Elsinoe sp., causing black scab on jojoba.</title>
        <authorList>
            <person name="Stodart B."/>
            <person name="Jeffress S."/>
            <person name="Ash G."/>
            <person name="Arun Chinnappa K."/>
        </authorList>
    </citation>
    <scope>NUCLEOTIDE SEQUENCE [LARGE SCALE GENOMIC DNA]</scope>
    <source>
        <strain evidence="2 3">Hillstone_2</strain>
    </source>
</reference>
<comment type="caution">
    <text evidence="2">The sequence shown here is derived from an EMBL/GenBank/DDBJ whole genome shotgun (WGS) entry which is preliminary data.</text>
</comment>
<sequence>MRTIHTIDPRLLEVNLEAGIPFSPRLPGMGSEDGDLRSHHARRKSSPYLALGLTKTQDIGLGRQERQPDVSLPYRIPEQSFDTTDVPDNALAWISLDRPGSNLADGHVYPDPTEEKSGAERAFPVPVHFSPVKAQI</sequence>
<name>A0A4U7AUM5_9PEZI</name>
<gene>
    <name evidence="2" type="ORF">C1H76_5634</name>
</gene>